<dbReference type="OrthoDB" id="7907064at2"/>
<protein>
    <submittedName>
        <fullName evidence="3">Pilus biosynthesis protein TadE</fullName>
    </submittedName>
</protein>
<keyword evidence="1" id="KW-1133">Transmembrane helix</keyword>
<dbReference type="RefSeq" id="WP_087208130.1">
    <property type="nucleotide sequence ID" value="NZ_CP021431.1"/>
</dbReference>
<gene>
    <name evidence="3" type="ORF">LOKVESSMR4R_02083</name>
</gene>
<evidence type="ECO:0000313" key="3">
    <source>
        <dbReference type="EMBL" id="ARU01392.1"/>
    </source>
</evidence>
<evidence type="ECO:0000259" key="2">
    <source>
        <dbReference type="Pfam" id="PF07811"/>
    </source>
</evidence>
<dbReference type="EMBL" id="CP021431">
    <property type="protein sequence ID" value="ARU01392.1"/>
    <property type="molecule type" value="Genomic_DNA"/>
</dbReference>
<organism evidence="3 4">
    <name type="scientific">Yoonia vestfoldensis</name>
    <dbReference type="NCBI Taxonomy" id="245188"/>
    <lineage>
        <taxon>Bacteria</taxon>
        <taxon>Pseudomonadati</taxon>
        <taxon>Pseudomonadota</taxon>
        <taxon>Alphaproteobacteria</taxon>
        <taxon>Rhodobacterales</taxon>
        <taxon>Paracoccaceae</taxon>
        <taxon>Yoonia</taxon>
    </lineage>
</organism>
<proteinExistence type="predicted"/>
<dbReference type="KEGG" id="lvs:LOKVESSMR4R_02083"/>
<dbReference type="InterPro" id="IPR012495">
    <property type="entry name" value="TadE-like_dom"/>
</dbReference>
<feature type="domain" description="TadE-like" evidence="2">
    <location>
        <begin position="20"/>
        <end position="62"/>
    </location>
</feature>
<feature type="transmembrane region" description="Helical" evidence="1">
    <location>
        <begin position="20"/>
        <end position="41"/>
    </location>
</feature>
<name>A0A1Y0EDN7_9RHOB</name>
<reference evidence="3 4" key="1">
    <citation type="submission" date="2017-05" db="EMBL/GenBank/DDBJ databases">
        <title>Genome Sequence of Loktanella vestfoldensis Strain SMR4r Isolated from a Culture of the Diatom Skeletonema marinoi.</title>
        <authorList>
            <person name="Topel M."/>
            <person name="Pinder M.I.M."/>
            <person name="Johansson O.N."/>
            <person name="Kourtchenko O."/>
            <person name="Godhe A."/>
            <person name="Clarke A.K."/>
        </authorList>
    </citation>
    <scope>NUCLEOTIDE SEQUENCE [LARGE SCALE GENOMIC DNA]</scope>
    <source>
        <strain evidence="3 4">SMR4r</strain>
    </source>
</reference>
<dbReference type="Pfam" id="PF07811">
    <property type="entry name" value="TadE"/>
    <property type="match status" value="1"/>
</dbReference>
<sequence length="189" mass="21072">MTLTRCFCDFLRRFRDNEDGVVTVEFVIVFPVFMTFFLMTYESGMISLRHFALERAVDVAVRDVRIGAIANPTRNNLRARICAAAQLLPDCENQLQLEMIRRDPRNWVDVPGQVQCIDRGASVQPVVTFTNGGNNELIFLRACIRLDPVLPTSLLGRTIVEANTSSAAGGSYALVATTAFVVEPFRNTP</sequence>
<keyword evidence="1" id="KW-0472">Membrane</keyword>
<evidence type="ECO:0000256" key="1">
    <source>
        <dbReference type="SAM" id="Phobius"/>
    </source>
</evidence>
<evidence type="ECO:0000313" key="4">
    <source>
        <dbReference type="Proteomes" id="UP000195273"/>
    </source>
</evidence>
<keyword evidence="1" id="KW-0812">Transmembrane</keyword>
<keyword evidence="4" id="KW-1185">Reference proteome</keyword>
<dbReference type="Proteomes" id="UP000195273">
    <property type="component" value="Chromosome"/>
</dbReference>
<dbReference type="AlphaFoldDB" id="A0A1Y0EDN7"/>
<accession>A0A1Y0EDN7</accession>